<dbReference type="FunFam" id="1.10.150.300:FF:000001">
    <property type="entry name" value="Ribosome-binding ATPase YchF"/>
    <property type="match status" value="1"/>
</dbReference>
<keyword evidence="5" id="KW-0460">Magnesium</keyword>
<evidence type="ECO:0000256" key="1">
    <source>
        <dbReference type="ARBA" id="ARBA00001946"/>
    </source>
</evidence>
<evidence type="ECO:0000256" key="3">
    <source>
        <dbReference type="ARBA" id="ARBA00022741"/>
    </source>
</evidence>
<dbReference type="PIRSF" id="PIRSF006641">
    <property type="entry name" value="CHP00092"/>
    <property type="match status" value="1"/>
</dbReference>
<evidence type="ECO:0000256" key="6">
    <source>
        <dbReference type="HAMAP-Rule" id="MF_00944"/>
    </source>
</evidence>
<proteinExistence type="inferred from homology"/>
<dbReference type="InterPro" id="IPR012676">
    <property type="entry name" value="TGS-like"/>
</dbReference>
<feature type="domain" description="OBG-type G" evidence="7">
    <location>
        <begin position="3"/>
        <end position="271"/>
    </location>
</feature>
<dbReference type="SUPFAM" id="SSF81271">
    <property type="entry name" value="TGS-like"/>
    <property type="match status" value="1"/>
</dbReference>
<dbReference type="Gene3D" id="3.40.50.300">
    <property type="entry name" value="P-loop containing nucleotide triphosphate hydrolases"/>
    <property type="match status" value="1"/>
</dbReference>
<comment type="similarity">
    <text evidence="6">Belongs to the TRAFAC class OBG-HflX-like GTPase superfamily. OBG GTPase family. YchF/OLA1 subfamily.</text>
</comment>
<dbReference type="Proteomes" id="UP000178323">
    <property type="component" value="Unassembled WGS sequence"/>
</dbReference>
<dbReference type="PRINTS" id="PR00326">
    <property type="entry name" value="GTP1OBG"/>
</dbReference>
<dbReference type="NCBIfam" id="TIGR00092">
    <property type="entry name" value="redox-regulated ATPase YchF"/>
    <property type="match status" value="1"/>
</dbReference>
<dbReference type="InterPro" id="IPR027417">
    <property type="entry name" value="P-loop_NTPase"/>
</dbReference>
<dbReference type="InterPro" id="IPR004396">
    <property type="entry name" value="ATPase_YchF/OLA1"/>
</dbReference>
<dbReference type="HAMAP" id="MF_00944">
    <property type="entry name" value="YchF_OLA1_ATPase"/>
    <property type="match status" value="1"/>
</dbReference>
<dbReference type="CDD" id="cd04867">
    <property type="entry name" value="TGS_YchF_OLA1"/>
    <property type="match status" value="1"/>
</dbReference>
<gene>
    <name evidence="6" type="primary">ychF</name>
    <name evidence="9" type="ORF">A2Y83_03205</name>
</gene>
<sequence length="356" mass="39005">MSLSIGIAGLPNVGKSTVFKALTKKQVDASNFPFCTIDPNVGIVELPDARLERLSEISKSKKTIPTTVKFVDIAGLVAGAHKGEGLGNKFLANIREVDAICHIVRSFSDLNVIHVSGEVNPKSDMEVINLELIFSDMAVVAKRLESLKKEMRSGNKIAAEVNGVLEKVMKVLEAGRFASDAGLSDEEKILIKEFSLLTLKPMLYVANVNEDELDKKIDLPIGNSPLINISAKIEAELAELPENEAKEYMKELGITQSGLDKLIVASYKLLGLITFFTSGEPETRAWTVIDGAKAPQAAGVIHTDFEEKFIRAEVVSYNDFISYDGWNGAKEKGLMRLEGKDYIVRDGDVMFFRHGA</sequence>
<reference evidence="9 10" key="1">
    <citation type="journal article" date="2016" name="Nat. Commun.">
        <title>Thousands of microbial genomes shed light on interconnected biogeochemical processes in an aquifer system.</title>
        <authorList>
            <person name="Anantharaman K."/>
            <person name="Brown C.T."/>
            <person name="Hug L.A."/>
            <person name="Sharon I."/>
            <person name="Castelle C.J."/>
            <person name="Probst A.J."/>
            <person name="Thomas B.C."/>
            <person name="Singh A."/>
            <person name="Wilkins M.J."/>
            <person name="Karaoz U."/>
            <person name="Brodie E.L."/>
            <person name="Williams K.H."/>
            <person name="Hubbard S.S."/>
            <person name="Banfield J.F."/>
        </authorList>
    </citation>
    <scope>NUCLEOTIDE SEQUENCE [LARGE SCALE GENOMIC DNA]</scope>
</reference>
<dbReference type="PANTHER" id="PTHR23305:SF18">
    <property type="entry name" value="OBG-TYPE G DOMAIN-CONTAINING PROTEIN"/>
    <property type="match status" value="1"/>
</dbReference>
<dbReference type="InterPro" id="IPR023192">
    <property type="entry name" value="TGS-like_dom_sf"/>
</dbReference>
<evidence type="ECO:0000256" key="4">
    <source>
        <dbReference type="ARBA" id="ARBA00022840"/>
    </source>
</evidence>
<feature type="domain" description="TGS" evidence="8">
    <location>
        <begin position="271"/>
        <end position="354"/>
    </location>
</feature>
<dbReference type="GO" id="GO:0043023">
    <property type="term" value="F:ribosomal large subunit binding"/>
    <property type="evidence" value="ECO:0007669"/>
    <property type="project" value="UniProtKB-UniRule"/>
</dbReference>
<evidence type="ECO:0000259" key="8">
    <source>
        <dbReference type="PROSITE" id="PS51880"/>
    </source>
</evidence>
<dbReference type="AlphaFoldDB" id="A0A1F5S6E6"/>
<comment type="function">
    <text evidence="6">ATPase that binds to both the 70S ribosome and the 50S ribosomal subunit in a nucleotide-independent manner.</text>
</comment>
<dbReference type="Gene3D" id="1.10.150.300">
    <property type="entry name" value="TGS-like domain"/>
    <property type="match status" value="1"/>
</dbReference>
<dbReference type="GO" id="GO:0046872">
    <property type="term" value="F:metal ion binding"/>
    <property type="evidence" value="ECO:0007669"/>
    <property type="project" value="UniProtKB-KW"/>
</dbReference>
<protein>
    <recommendedName>
        <fullName evidence="6">Ribosome-binding ATPase YchF</fullName>
    </recommendedName>
</protein>
<dbReference type="InterPro" id="IPR041706">
    <property type="entry name" value="YchF_N"/>
</dbReference>
<dbReference type="PANTHER" id="PTHR23305">
    <property type="entry name" value="OBG GTPASE FAMILY"/>
    <property type="match status" value="1"/>
</dbReference>
<evidence type="ECO:0000313" key="9">
    <source>
        <dbReference type="EMBL" id="OGF21993.1"/>
    </source>
</evidence>
<dbReference type="GO" id="GO:0016887">
    <property type="term" value="F:ATP hydrolysis activity"/>
    <property type="evidence" value="ECO:0007669"/>
    <property type="project" value="UniProtKB-UniRule"/>
</dbReference>
<keyword evidence="2" id="KW-0479">Metal-binding</keyword>
<dbReference type="GO" id="GO:0005525">
    <property type="term" value="F:GTP binding"/>
    <property type="evidence" value="ECO:0007669"/>
    <property type="project" value="InterPro"/>
</dbReference>
<dbReference type="PROSITE" id="PS51880">
    <property type="entry name" value="TGS"/>
    <property type="match status" value="1"/>
</dbReference>
<comment type="caution">
    <text evidence="9">The sequence shown here is derived from an EMBL/GenBank/DDBJ whole genome shotgun (WGS) entry which is preliminary data.</text>
</comment>
<evidence type="ECO:0000259" key="7">
    <source>
        <dbReference type="PROSITE" id="PS51710"/>
    </source>
</evidence>
<keyword evidence="3 6" id="KW-0547">Nucleotide-binding</keyword>
<keyword evidence="4 6" id="KW-0067">ATP-binding</keyword>
<dbReference type="PROSITE" id="PS51710">
    <property type="entry name" value="G_OBG"/>
    <property type="match status" value="1"/>
</dbReference>
<evidence type="ECO:0000256" key="5">
    <source>
        <dbReference type="ARBA" id="ARBA00022842"/>
    </source>
</evidence>
<accession>A0A1F5S6E6</accession>
<evidence type="ECO:0000256" key="2">
    <source>
        <dbReference type="ARBA" id="ARBA00022723"/>
    </source>
</evidence>
<dbReference type="InterPro" id="IPR006073">
    <property type="entry name" value="GTP-bd"/>
</dbReference>
<evidence type="ECO:0000313" key="10">
    <source>
        <dbReference type="Proteomes" id="UP000178323"/>
    </source>
</evidence>
<dbReference type="InterPro" id="IPR004095">
    <property type="entry name" value="TGS"/>
</dbReference>
<dbReference type="Pfam" id="PF01926">
    <property type="entry name" value="MMR_HSR1"/>
    <property type="match status" value="1"/>
</dbReference>
<dbReference type="STRING" id="1797985.A2Y83_03205"/>
<dbReference type="InterPro" id="IPR012675">
    <property type="entry name" value="Beta-grasp_dom_sf"/>
</dbReference>
<dbReference type="CDD" id="cd01900">
    <property type="entry name" value="YchF"/>
    <property type="match status" value="1"/>
</dbReference>
<dbReference type="InterPro" id="IPR031167">
    <property type="entry name" value="G_OBG"/>
</dbReference>
<comment type="cofactor">
    <cofactor evidence="1">
        <name>Mg(2+)</name>
        <dbReference type="ChEBI" id="CHEBI:18420"/>
    </cofactor>
</comment>
<dbReference type="EMBL" id="MFFS01000044">
    <property type="protein sequence ID" value="OGF21993.1"/>
    <property type="molecule type" value="Genomic_DNA"/>
</dbReference>
<organism evidence="9 10">
    <name type="scientific">Candidatus Falkowbacteria bacterium RBG_13_39_14</name>
    <dbReference type="NCBI Taxonomy" id="1797985"/>
    <lineage>
        <taxon>Bacteria</taxon>
        <taxon>Candidatus Falkowiibacteriota</taxon>
    </lineage>
</organism>
<feature type="binding site" evidence="6">
    <location>
        <begin position="12"/>
        <end position="17"/>
    </location>
    <ligand>
        <name>ATP</name>
        <dbReference type="ChEBI" id="CHEBI:30616"/>
    </ligand>
</feature>
<dbReference type="Pfam" id="PF06071">
    <property type="entry name" value="YchF-GTPase_C"/>
    <property type="match status" value="1"/>
</dbReference>
<dbReference type="SUPFAM" id="SSF52540">
    <property type="entry name" value="P-loop containing nucleoside triphosphate hydrolases"/>
    <property type="match status" value="1"/>
</dbReference>
<dbReference type="Gene3D" id="3.10.20.30">
    <property type="match status" value="1"/>
</dbReference>
<dbReference type="FunFam" id="3.10.20.30:FF:000001">
    <property type="entry name" value="Ribosome-binding ATPase YchF"/>
    <property type="match status" value="1"/>
</dbReference>
<dbReference type="GO" id="GO:0005737">
    <property type="term" value="C:cytoplasm"/>
    <property type="evidence" value="ECO:0007669"/>
    <property type="project" value="TreeGrafter"/>
</dbReference>
<dbReference type="InterPro" id="IPR013029">
    <property type="entry name" value="YchF_C"/>
</dbReference>
<dbReference type="GO" id="GO:0005524">
    <property type="term" value="F:ATP binding"/>
    <property type="evidence" value="ECO:0007669"/>
    <property type="project" value="UniProtKB-UniRule"/>
</dbReference>
<name>A0A1F5S6E6_9BACT</name>